<protein>
    <submittedName>
        <fullName evidence="1">Uncharacterized protein</fullName>
    </submittedName>
</protein>
<comment type="caution">
    <text evidence="1">The sequence shown here is derived from an EMBL/GenBank/DDBJ whole genome shotgun (WGS) entry which is preliminary data.</text>
</comment>
<keyword evidence="2" id="KW-1185">Reference proteome</keyword>
<name>A0A9J5ZR08_SOLCO</name>
<gene>
    <name evidence="1" type="ORF">H5410_014465</name>
</gene>
<dbReference type="Proteomes" id="UP000824120">
    <property type="component" value="Chromosome 3"/>
</dbReference>
<accession>A0A9J5ZR08</accession>
<sequence length="105" mass="12292">MTKTEYLECKFNNVMHKVGVEVRLDTQVIQKRHSFNKELSYLKDKSGGDEIVMMDMWYTKGYMIKDKDIRGKVGVNLVEDKIQTNEVSLIQTYDKEMHECPNAIV</sequence>
<organism evidence="1 2">
    <name type="scientific">Solanum commersonii</name>
    <name type="common">Commerson's wild potato</name>
    <name type="synonym">Commerson's nightshade</name>
    <dbReference type="NCBI Taxonomy" id="4109"/>
    <lineage>
        <taxon>Eukaryota</taxon>
        <taxon>Viridiplantae</taxon>
        <taxon>Streptophyta</taxon>
        <taxon>Embryophyta</taxon>
        <taxon>Tracheophyta</taxon>
        <taxon>Spermatophyta</taxon>
        <taxon>Magnoliopsida</taxon>
        <taxon>eudicotyledons</taxon>
        <taxon>Gunneridae</taxon>
        <taxon>Pentapetalae</taxon>
        <taxon>asterids</taxon>
        <taxon>lamiids</taxon>
        <taxon>Solanales</taxon>
        <taxon>Solanaceae</taxon>
        <taxon>Solanoideae</taxon>
        <taxon>Solaneae</taxon>
        <taxon>Solanum</taxon>
    </lineage>
</organism>
<proteinExistence type="predicted"/>
<dbReference type="EMBL" id="JACXVP010000003">
    <property type="protein sequence ID" value="KAG5614641.1"/>
    <property type="molecule type" value="Genomic_DNA"/>
</dbReference>
<reference evidence="1 2" key="1">
    <citation type="submission" date="2020-09" db="EMBL/GenBank/DDBJ databases">
        <title>De no assembly of potato wild relative species, Solanum commersonii.</title>
        <authorList>
            <person name="Cho K."/>
        </authorList>
    </citation>
    <scope>NUCLEOTIDE SEQUENCE [LARGE SCALE GENOMIC DNA]</scope>
    <source>
        <strain evidence="1">LZ3.2</strain>
        <tissue evidence="1">Leaf</tissue>
    </source>
</reference>
<evidence type="ECO:0000313" key="1">
    <source>
        <dbReference type="EMBL" id="KAG5614641.1"/>
    </source>
</evidence>
<evidence type="ECO:0000313" key="2">
    <source>
        <dbReference type="Proteomes" id="UP000824120"/>
    </source>
</evidence>
<dbReference type="AlphaFoldDB" id="A0A9J5ZR08"/>